<dbReference type="GO" id="GO:0016114">
    <property type="term" value="P:terpenoid biosynthetic process"/>
    <property type="evidence" value="ECO:0007669"/>
    <property type="project" value="InterPro"/>
</dbReference>
<evidence type="ECO:0000256" key="10">
    <source>
        <dbReference type="ARBA" id="ARBA00023229"/>
    </source>
</evidence>
<feature type="binding site" evidence="13">
    <location>
        <position position="382"/>
    </location>
    <ligand>
        <name>4-CDP-2-C-methyl-D-erythritol 2-phosphate</name>
        <dbReference type="ChEBI" id="CHEBI:57919"/>
    </ligand>
</feature>
<comment type="caution">
    <text evidence="13">Lacks conserved residue(s) required for the propagation of feature annotation.</text>
</comment>
<comment type="similarity">
    <text evidence="13">In the C-terminal section; belongs to the IspF family.</text>
</comment>
<gene>
    <name evidence="13" type="primary">ispDF</name>
    <name evidence="15" type="ORF">AVDCRST_MAG77-5002</name>
</gene>
<proteinExistence type="inferred from homology"/>
<dbReference type="InterPro" id="IPR001228">
    <property type="entry name" value="IspD"/>
</dbReference>
<reference evidence="15" key="1">
    <citation type="submission" date="2020-02" db="EMBL/GenBank/DDBJ databases">
        <authorList>
            <person name="Meier V. D."/>
        </authorList>
    </citation>
    <scope>NUCLEOTIDE SEQUENCE</scope>
    <source>
        <strain evidence="15">AVDCRST_MAG77</strain>
    </source>
</reference>
<feature type="binding site" evidence="13">
    <location>
        <begin position="274"/>
        <end position="275"/>
    </location>
    <ligand>
        <name>4-CDP-2-C-methyl-D-erythritol 2-phosphate</name>
        <dbReference type="ChEBI" id="CHEBI:57919"/>
    </ligand>
</feature>
<evidence type="ECO:0000256" key="6">
    <source>
        <dbReference type="ARBA" id="ARBA00009789"/>
    </source>
</evidence>
<evidence type="ECO:0000256" key="12">
    <source>
        <dbReference type="ARBA" id="ARBA00023268"/>
    </source>
</evidence>
<dbReference type="EC" id="4.6.1.12" evidence="13"/>
<keyword evidence="11 13" id="KW-0456">Lyase</keyword>
<dbReference type="FunFam" id="3.90.550.10:FF:000003">
    <property type="entry name" value="2-C-methyl-D-erythritol 4-phosphate cytidylyltransferase"/>
    <property type="match status" value="1"/>
</dbReference>
<keyword evidence="9 13" id="KW-0479">Metal-binding</keyword>
<comment type="catalytic activity">
    <reaction evidence="1 13">
        <text>4-CDP-2-C-methyl-D-erythritol 2-phosphate = 2-C-methyl-D-erythritol 2,4-cyclic diphosphate + CMP</text>
        <dbReference type="Rhea" id="RHEA:23864"/>
        <dbReference type="ChEBI" id="CHEBI:57919"/>
        <dbReference type="ChEBI" id="CHEBI:58483"/>
        <dbReference type="ChEBI" id="CHEBI:60377"/>
        <dbReference type="EC" id="4.6.1.12"/>
    </reaction>
</comment>
<dbReference type="Gene3D" id="3.90.550.10">
    <property type="entry name" value="Spore Coat Polysaccharide Biosynthesis Protein SpsA, Chain A"/>
    <property type="match status" value="1"/>
</dbReference>
<dbReference type="AlphaFoldDB" id="A0A6J4K2F7"/>
<evidence type="ECO:0000256" key="8">
    <source>
        <dbReference type="ARBA" id="ARBA00022695"/>
    </source>
</evidence>
<accession>A0A6J4K2F7</accession>
<comment type="pathway">
    <text evidence="4 13">Isoprenoid biosynthesis; isopentenyl diphosphate biosynthesis via DXP pathway; isopentenyl diphosphate from 1-deoxy-D-xylulose 5-phosphate: step 4/6.</text>
</comment>
<evidence type="ECO:0000259" key="14">
    <source>
        <dbReference type="Pfam" id="PF02542"/>
    </source>
</evidence>
<dbReference type="EMBL" id="CADCTC010000261">
    <property type="protein sequence ID" value="CAA9293880.1"/>
    <property type="molecule type" value="Genomic_DNA"/>
</dbReference>
<keyword evidence="12 13" id="KW-0511">Multifunctional enzyme</keyword>
<feature type="binding site" evidence="13">
    <location>
        <begin position="296"/>
        <end position="298"/>
    </location>
    <ligand>
        <name>4-CDP-2-C-methyl-D-erythritol 2-phosphate</name>
        <dbReference type="ChEBI" id="CHEBI:57919"/>
    </ligand>
</feature>
<dbReference type="UniPathway" id="UPA00056">
    <property type="reaction ID" value="UER00093"/>
</dbReference>
<comment type="similarity">
    <text evidence="6">Belongs to the IspD/TarI cytidylyltransferase family. IspD subfamily.</text>
</comment>
<feature type="region of interest" description="2-C-methyl-D-erythritol 2,4-cyclodiphosphate synthase" evidence="13">
    <location>
        <begin position="242"/>
        <end position="399"/>
    </location>
</feature>
<dbReference type="InterPro" id="IPR018294">
    <property type="entry name" value="ISPD_synthase_CS"/>
</dbReference>
<evidence type="ECO:0000256" key="1">
    <source>
        <dbReference type="ARBA" id="ARBA00000200"/>
    </source>
</evidence>
<comment type="catalytic activity">
    <reaction evidence="2 13">
        <text>2-C-methyl-D-erythritol 4-phosphate + CTP + H(+) = 4-CDP-2-C-methyl-D-erythritol + diphosphate</text>
        <dbReference type="Rhea" id="RHEA:13429"/>
        <dbReference type="ChEBI" id="CHEBI:15378"/>
        <dbReference type="ChEBI" id="CHEBI:33019"/>
        <dbReference type="ChEBI" id="CHEBI:37563"/>
        <dbReference type="ChEBI" id="CHEBI:57823"/>
        <dbReference type="ChEBI" id="CHEBI:58262"/>
        <dbReference type="EC" id="2.7.7.60"/>
    </reaction>
</comment>
<feature type="site" description="Transition state stabilizer" evidence="13">
    <location>
        <position position="373"/>
    </location>
</feature>
<dbReference type="NCBIfam" id="TIGR00453">
    <property type="entry name" value="ispD"/>
    <property type="match status" value="1"/>
</dbReference>
<keyword evidence="7 13" id="KW-0808">Transferase</keyword>
<dbReference type="CDD" id="cd02516">
    <property type="entry name" value="CDP-ME_synthetase"/>
    <property type="match status" value="1"/>
</dbReference>
<dbReference type="NCBIfam" id="TIGR00151">
    <property type="entry name" value="ispF"/>
    <property type="match status" value="1"/>
</dbReference>
<feature type="binding site" evidence="13">
    <location>
        <begin position="248"/>
        <end position="250"/>
    </location>
    <ligand>
        <name>4-CDP-2-C-methyl-D-erythritol 2-phosphate</name>
        <dbReference type="ChEBI" id="CHEBI:57919"/>
    </ligand>
</feature>
<dbReference type="PROSITE" id="PS01295">
    <property type="entry name" value="ISPD"/>
    <property type="match status" value="1"/>
</dbReference>
<dbReference type="EC" id="2.7.7.60" evidence="13"/>
<sequence length="399" mass="41445">MSGHGRVGAVIVGAGGGRRLGGVEKAFMTLGGQPLICHSVLAFETATEIDAICLVVAPDSVQRGQDLAREHGWKKVMAVVSGGAERQDSVRAGLEALAGCEWVLIHDAARPLVTQAMIREGLAAARAHGAAVAATPVRDTLKRAASEGRFPVIGDTVDRSALWAAQTPQVFRASLLRDAYIRVGAAASRFTDDGGLVQAAGFPVHVFAGDPRNVKVTLPEDVMMVESLLGTSNESVPRGAPRVGTGYDIHRTEAGRRLVLGGVELPSDFGLAGHSDADVLTHALIDALFGACGLPDIGRHFPPGDPRYAGADSIGLLEEARRLAAGSGWEPVSADSTVICERPKLAPHISAMRARLAGALGLPAEAVNVKAKTNEGLDAVGRGDAIAAQAIILVKYTRG</sequence>
<dbReference type="Gene3D" id="3.30.1330.50">
    <property type="entry name" value="2-C-methyl-D-erythritol 2,4-cyclodiphosphate synthase"/>
    <property type="match status" value="1"/>
</dbReference>
<evidence type="ECO:0000256" key="13">
    <source>
        <dbReference type="HAMAP-Rule" id="MF_01520"/>
    </source>
</evidence>
<organism evidence="15">
    <name type="scientific">uncultured Chloroflexota bacterium</name>
    <dbReference type="NCBI Taxonomy" id="166587"/>
    <lineage>
        <taxon>Bacteria</taxon>
        <taxon>Bacillati</taxon>
        <taxon>Chloroflexota</taxon>
        <taxon>environmental samples</taxon>
    </lineage>
</organism>
<feature type="site" description="Positions MEP for the nucleophilic attack" evidence="13">
    <location>
        <position position="159"/>
    </location>
</feature>
<evidence type="ECO:0000256" key="3">
    <source>
        <dbReference type="ARBA" id="ARBA00001968"/>
    </source>
</evidence>
<dbReference type="InterPro" id="IPR026596">
    <property type="entry name" value="IspD/F"/>
</dbReference>
<dbReference type="Pfam" id="PF01128">
    <property type="entry name" value="IspD"/>
    <property type="match status" value="1"/>
</dbReference>
<evidence type="ECO:0000313" key="15">
    <source>
        <dbReference type="EMBL" id="CAA9293880.1"/>
    </source>
</evidence>
<protein>
    <recommendedName>
        <fullName evidence="13">Bifunctional enzyme IspD/IspF</fullName>
    </recommendedName>
    <domain>
        <recommendedName>
            <fullName evidence="13">2-C-methyl-D-erythritol 4-phosphate cytidylyltransferase</fullName>
            <ecNumber evidence="13">2.7.7.60</ecNumber>
        </recommendedName>
        <alternativeName>
            <fullName evidence="13">4-diphosphocytidyl-2C-methyl-D-erythritol synthase</fullName>
        </alternativeName>
        <alternativeName>
            <fullName evidence="13">MEP cytidylyltransferase</fullName>
            <shortName evidence="13">MCT</shortName>
        </alternativeName>
    </domain>
    <domain>
        <recommendedName>
            <fullName evidence="13">2-C-methyl-D-erythritol 2,4-cyclodiphosphate synthase</fullName>
            <shortName evidence="13">MECDP-synthase</shortName>
            <shortName evidence="13">MECPP-synthase</shortName>
            <shortName evidence="13">MECPS</shortName>
            <ecNumber evidence="13">4.6.1.12</ecNumber>
        </recommendedName>
    </domain>
</protein>
<dbReference type="InterPro" id="IPR034683">
    <property type="entry name" value="IspD/TarI"/>
</dbReference>
<keyword evidence="8 13" id="KW-0548">Nucleotidyltransferase</keyword>
<comment type="similarity">
    <text evidence="13">In the N-terminal section; belongs to the IspD/TarI cytidylyltransferase family. IspD subfamily.</text>
</comment>
<evidence type="ECO:0000256" key="5">
    <source>
        <dbReference type="ARBA" id="ARBA00004787"/>
    </source>
</evidence>
<evidence type="ECO:0000256" key="4">
    <source>
        <dbReference type="ARBA" id="ARBA00004709"/>
    </source>
</evidence>
<feature type="site" description="Transition state stabilizer" evidence="13">
    <location>
        <position position="19"/>
    </location>
</feature>
<feature type="domain" description="2-C-methyl-D-erythritol 2,4-cyclodiphosphate synthase" evidence="14">
    <location>
        <begin position="242"/>
        <end position="394"/>
    </location>
</feature>
<dbReference type="GO" id="GO:0050518">
    <property type="term" value="F:2-C-methyl-D-erythritol 4-phosphate cytidylyltransferase activity"/>
    <property type="evidence" value="ECO:0007669"/>
    <property type="project" value="UniProtKB-UniRule"/>
</dbReference>
<feature type="binding site" evidence="13">
    <location>
        <position position="250"/>
    </location>
    <ligand>
        <name>a divalent metal cation</name>
        <dbReference type="ChEBI" id="CHEBI:60240"/>
    </ligand>
</feature>
<dbReference type="PANTHER" id="PTHR43181:SF1">
    <property type="entry name" value="2-C-METHYL-D-ERYTHRITOL 2,4-CYCLODIPHOSPHATE SYNTHASE, CHLOROPLASTIC"/>
    <property type="match status" value="1"/>
</dbReference>
<dbReference type="GO" id="GO:0019288">
    <property type="term" value="P:isopentenyl diphosphate biosynthetic process, methylerythritol 4-phosphate pathway"/>
    <property type="evidence" value="ECO:0007669"/>
    <property type="project" value="UniProtKB-UniRule"/>
</dbReference>
<dbReference type="Pfam" id="PF02542">
    <property type="entry name" value="YgbB"/>
    <property type="match status" value="1"/>
</dbReference>
<dbReference type="PANTHER" id="PTHR43181">
    <property type="entry name" value="2-C-METHYL-D-ERYTHRITOL 2,4-CYCLODIPHOSPHATE SYNTHASE, CHLOROPLASTIC"/>
    <property type="match status" value="1"/>
</dbReference>
<feature type="site" description="Transition state stabilizer" evidence="13">
    <location>
        <position position="25"/>
    </location>
</feature>
<keyword evidence="10 13" id="KW-0414">Isoprene biosynthesis</keyword>
<dbReference type="InterPro" id="IPR020555">
    <property type="entry name" value="MECDP_synthase_CS"/>
</dbReference>
<evidence type="ECO:0000256" key="9">
    <source>
        <dbReference type="ARBA" id="ARBA00022723"/>
    </source>
</evidence>
<dbReference type="SUPFAM" id="SSF69765">
    <property type="entry name" value="IpsF-like"/>
    <property type="match status" value="1"/>
</dbReference>
<feature type="site" description="Positions MEP for the nucleophilic attack" evidence="13">
    <location>
        <position position="215"/>
    </location>
</feature>
<name>A0A6J4K2F7_9CHLR</name>
<evidence type="ECO:0000256" key="11">
    <source>
        <dbReference type="ARBA" id="ARBA00023239"/>
    </source>
</evidence>
<comment type="pathway">
    <text evidence="5 13">Isoprenoid biosynthesis; isopentenyl diphosphate biosynthesis via DXP pathway; isopentenyl diphosphate from 1-deoxy-D-xylulose 5-phosphate: step 2/6.</text>
</comment>
<feature type="binding site" evidence="13">
    <location>
        <position position="248"/>
    </location>
    <ligand>
        <name>a divalent metal cation</name>
        <dbReference type="ChEBI" id="CHEBI:60240"/>
    </ligand>
</feature>
<dbReference type="GO" id="GO:0008685">
    <property type="term" value="F:2-C-methyl-D-erythritol 2,4-cyclodiphosphate synthase activity"/>
    <property type="evidence" value="ECO:0007669"/>
    <property type="project" value="UniProtKB-UniRule"/>
</dbReference>
<dbReference type="GO" id="GO:0046872">
    <property type="term" value="F:metal ion binding"/>
    <property type="evidence" value="ECO:0007669"/>
    <property type="project" value="UniProtKB-KW"/>
</dbReference>
<dbReference type="PROSITE" id="PS01350">
    <property type="entry name" value="ISPF"/>
    <property type="match status" value="1"/>
</dbReference>
<feature type="binding site" evidence="13">
    <location>
        <position position="282"/>
    </location>
    <ligand>
        <name>a divalent metal cation</name>
        <dbReference type="ChEBI" id="CHEBI:60240"/>
    </ligand>
</feature>
<evidence type="ECO:0000256" key="2">
    <source>
        <dbReference type="ARBA" id="ARBA00001282"/>
    </source>
</evidence>
<dbReference type="InterPro" id="IPR036571">
    <property type="entry name" value="MECDP_synthase_sf"/>
</dbReference>
<feature type="region of interest" description="2-C-methyl-D-erythritol 4-phosphate cytidylyltransferase" evidence="13">
    <location>
        <begin position="1"/>
        <end position="241"/>
    </location>
</feature>
<evidence type="ECO:0000256" key="7">
    <source>
        <dbReference type="ARBA" id="ARBA00022679"/>
    </source>
</evidence>
<comment type="cofactor">
    <cofactor evidence="3 13">
        <name>a divalent metal cation</name>
        <dbReference type="ChEBI" id="CHEBI:60240"/>
    </cofactor>
</comment>
<dbReference type="InterPro" id="IPR029044">
    <property type="entry name" value="Nucleotide-diphossugar_trans"/>
</dbReference>
<dbReference type="HAMAP" id="MF_01520">
    <property type="entry name" value="IspDF"/>
    <property type="match status" value="1"/>
</dbReference>
<dbReference type="InterPro" id="IPR003526">
    <property type="entry name" value="MECDP_synthase"/>
</dbReference>
<dbReference type="SUPFAM" id="SSF53448">
    <property type="entry name" value="Nucleotide-diphospho-sugar transferases"/>
    <property type="match status" value="1"/>
</dbReference>
<feature type="site" description="Transition state stabilizer" evidence="13">
    <location>
        <position position="274"/>
    </location>
</feature>
<dbReference type="HAMAP" id="MF_00108">
    <property type="entry name" value="IspD"/>
    <property type="match status" value="1"/>
</dbReference>
<dbReference type="HAMAP" id="MF_00107">
    <property type="entry name" value="IspF"/>
    <property type="match status" value="1"/>
</dbReference>
<comment type="function">
    <text evidence="13">Bifunctional enzyme that catalyzes the formation of 4-diphosphocytidyl-2-C-methyl-D-erythritol from CTP and 2-C-methyl-D-erythritol 4-phosphate (MEP) (IspD), and catalyzes the conversion of 4-diphosphocytidyl-2-C-methyl-D-erythritol 2-phosphate (CDP-ME2P) to 2-C-methyl-D-erythritol 2,4-cyclodiphosphate (ME-CPP) with a corresponding release of cytidine 5-monophosphate (CMP) (IspF).</text>
</comment>
<dbReference type="CDD" id="cd00554">
    <property type="entry name" value="MECDP_synthase"/>
    <property type="match status" value="1"/>
</dbReference>